<name>A0A916SLU5_9BURK</name>
<dbReference type="EMBL" id="BMIG01000011">
    <property type="protein sequence ID" value="GGB06383.1"/>
    <property type="molecule type" value="Genomic_DNA"/>
</dbReference>
<sequence length="79" mass="8481">MQQHVRGMYDARQELIANGVLVPESGNAGSPYRLTQDYVFSSPSTAAAVLLGRSANGGIEWKDSIGRTLKELQALEAGM</sequence>
<evidence type="ECO:0000259" key="1">
    <source>
        <dbReference type="Pfam" id="PF14267"/>
    </source>
</evidence>
<dbReference type="InterPro" id="IPR025579">
    <property type="entry name" value="DUF4357"/>
</dbReference>
<gene>
    <name evidence="2" type="ORF">GCM10011496_29090</name>
</gene>
<protein>
    <recommendedName>
        <fullName evidence="1">DUF4357 domain-containing protein</fullName>
    </recommendedName>
</protein>
<dbReference type="Proteomes" id="UP000620596">
    <property type="component" value="Unassembled WGS sequence"/>
</dbReference>
<dbReference type="AlphaFoldDB" id="A0A916SLU5"/>
<reference evidence="2" key="2">
    <citation type="submission" date="2020-09" db="EMBL/GenBank/DDBJ databases">
        <authorList>
            <person name="Sun Q."/>
            <person name="Zhou Y."/>
        </authorList>
    </citation>
    <scope>NUCLEOTIDE SEQUENCE</scope>
    <source>
        <strain evidence="2">CGMCC 1.15322</strain>
    </source>
</reference>
<dbReference type="Pfam" id="PF14267">
    <property type="entry name" value="DUF4357"/>
    <property type="match status" value="1"/>
</dbReference>
<organism evidence="2 3">
    <name type="scientific">Polaromonas eurypsychrophila</name>
    <dbReference type="NCBI Taxonomy" id="1614635"/>
    <lineage>
        <taxon>Bacteria</taxon>
        <taxon>Pseudomonadati</taxon>
        <taxon>Pseudomonadota</taxon>
        <taxon>Betaproteobacteria</taxon>
        <taxon>Burkholderiales</taxon>
        <taxon>Comamonadaceae</taxon>
        <taxon>Polaromonas</taxon>
    </lineage>
</organism>
<comment type="caution">
    <text evidence="2">The sequence shown here is derived from an EMBL/GenBank/DDBJ whole genome shotgun (WGS) entry which is preliminary data.</text>
</comment>
<accession>A0A916SLU5</accession>
<dbReference type="RefSeq" id="WP_188709232.1">
    <property type="nucleotide sequence ID" value="NZ_BMIG01000011.1"/>
</dbReference>
<evidence type="ECO:0000313" key="3">
    <source>
        <dbReference type="Proteomes" id="UP000620596"/>
    </source>
</evidence>
<keyword evidence="3" id="KW-1185">Reference proteome</keyword>
<reference evidence="2" key="1">
    <citation type="journal article" date="2014" name="Int. J. Syst. Evol. Microbiol.">
        <title>Complete genome sequence of Corynebacterium casei LMG S-19264T (=DSM 44701T), isolated from a smear-ripened cheese.</title>
        <authorList>
            <consortium name="US DOE Joint Genome Institute (JGI-PGF)"/>
            <person name="Walter F."/>
            <person name="Albersmeier A."/>
            <person name="Kalinowski J."/>
            <person name="Ruckert C."/>
        </authorList>
    </citation>
    <scope>NUCLEOTIDE SEQUENCE</scope>
    <source>
        <strain evidence="2">CGMCC 1.15322</strain>
    </source>
</reference>
<evidence type="ECO:0000313" key="2">
    <source>
        <dbReference type="EMBL" id="GGB06383.1"/>
    </source>
</evidence>
<proteinExistence type="predicted"/>
<feature type="domain" description="DUF4357" evidence="1">
    <location>
        <begin position="12"/>
        <end position="69"/>
    </location>
</feature>